<reference evidence="9" key="1">
    <citation type="journal article" date="2010" name="Stand. Genomic Sci.">
        <title>Complete genome sequence of 'Thermobaculum terrenum' type strain (YNP1).</title>
        <authorList>
            <person name="Kiss H."/>
            <person name="Cleland D."/>
            <person name="Lapidus A."/>
            <person name="Lucas S."/>
            <person name="Glavina Del Rio T."/>
            <person name="Nolan M."/>
            <person name="Tice H."/>
            <person name="Han C."/>
            <person name="Goodwin L."/>
            <person name="Pitluck S."/>
            <person name="Liolios K."/>
            <person name="Ivanova N."/>
            <person name="Mavromatis K."/>
            <person name="Ovchinnikova G."/>
            <person name="Pati A."/>
            <person name="Chen A."/>
            <person name="Palaniappan K."/>
            <person name="Land M."/>
            <person name="Hauser L."/>
            <person name="Chang Y."/>
            <person name="Jeffries C."/>
            <person name="Lu M."/>
            <person name="Brettin T."/>
            <person name="Detter J."/>
            <person name="Goker M."/>
            <person name="Tindall B."/>
            <person name="Beck B."/>
            <person name="McDermott T."/>
            <person name="Woyke T."/>
            <person name="Bristow J."/>
            <person name="Eisen J."/>
            <person name="Markowitz V."/>
            <person name="Hugenholtz P."/>
            <person name="Kyrpides N."/>
            <person name="Klenk H."/>
            <person name="Cheng J."/>
        </authorList>
    </citation>
    <scope>NUCLEOTIDE SEQUENCE [LARGE SCALE GENOMIC DNA]</scope>
    <source>
        <strain evidence="9">ATCC BAA-798 / YNP1</strain>
    </source>
</reference>
<dbReference type="CDD" id="cd17574">
    <property type="entry name" value="REC_OmpR"/>
    <property type="match status" value="1"/>
</dbReference>
<keyword evidence="5" id="KW-0804">Transcription</keyword>
<proteinExistence type="predicted"/>
<dbReference type="SUPFAM" id="SSF55073">
    <property type="entry name" value="Nucleotide cyclase"/>
    <property type="match status" value="1"/>
</dbReference>
<dbReference type="Gene3D" id="3.30.70.270">
    <property type="match status" value="1"/>
</dbReference>
<evidence type="ECO:0000256" key="3">
    <source>
        <dbReference type="ARBA" id="ARBA00023015"/>
    </source>
</evidence>
<name>D1CFK0_THET1</name>
<dbReference type="SUPFAM" id="SSF52172">
    <property type="entry name" value="CheY-like"/>
    <property type="match status" value="1"/>
</dbReference>
<feature type="modified residue" description="4-aspartylphosphate" evidence="6">
    <location>
        <position position="52"/>
    </location>
</feature>
<keyword evidence="9" id="KW-1185">Reference proteome</keyword>
<dbReference type="FunFam" id="3.40.50.2300:FF:000001">
    <property type="entry name" value="DNA-binding response regulator PhoB"/>
    <property type="match status" value="1"/>
</dbReference>
<evidence type="ECO:0000256" key="1">
    <source>
        <dbReference type="ARBA" id="ARBA00022553"/>
    </source>
</evidence>
<sequence>MSRILVVDDEPALLDLLKEHLTMEGYTVDTAPSGEYALDLMRIRPPDLVILDIMLPGIDGYEVCTRMQADPKLQDIPVIMLTAKSLTSDLVAGYESGAEDYVTKPFDIDELLIRIRARLYHLYSEKISDLTGLPGKRAIEEEIDKRIRPGTDWKVVSITISNFRIYNEAYSFSEGDNLIRTASECLQKAVNNCEPSDGFLGHVGGPQFVAIVKQDNVEALKRQAKQSFQDAVQTLLSNKDKERGYIIALDRDGVAKKWEFPNLNFSLDEKISLDSESE</sequence>
<dbReference type="eggNOG" id="COG2199">
    <property type="taxonomic scope" value="Bacteria"/>
</dbReference>
<dbReference type="Proteomes" id="UP000000323">
    <property type="component" value="Chromosome 1"/>
</dbReference>
<dbReference type="GO" id="GO:0005829">
    <property type="term" value="C:cytosol"/>
    <property type="evidence" value="ECO:0007669"/>
    <property type="project" value="TreeGrafter"/>
</dbReference>
<dbReference type="AlphaFoldDB" id="D1CFK0"/>
<feature type="domain" description="Response regulatory" evidence="7">
    <location>
        <begin position="3"/>
        <end position="119"/>
    </location>
</feature>
<evidence type="ECO:0000256" key="6">
    <source>
        <dbReference type="PROSITE-ProRule" id="PRU00169"/>
    </source>
</evidence>
<keyword evidence="4" id="KW-0238">DNA-binding</keyword>
<evidence type="ECO:0000313" key="8">
    <source>
        <dbReference type="EMBL" id="ACZ41706.1"/>
    </source>
</evidence>
<dbReference type="Pfam" id="PF00072">
    <property type="entry name" value="Response_reg"/>
    <property type="match status" value="1"/>
</dbReference>
<dbReference type="GO" id="GO:0032993">
    <property type="term" value="C:protein-DNA complex"/>
    <property type="evidence" value="ECO:0007669"/>
    <property type="project" value="TreeGrafter"/>
</dbReference>
<evidence type="ECO:0000256" key="2">
    <source>
        <dbReference type="ARBA" id="ARBA00023012"/>
    </source>
</evidence>
<dbReference type="InterPro" id="IPR001789">
    <property type="entry name" value="Sig_transdc_resp-reg_receiver"/>
</dbReference>
<keyword evidence="1 6" id="KW-0597">Phosphoprotein</keyword>
<dbReference type="EMBL" id="CP001825">
    <property type="protein sequence ID" value="ACZ41706.1"/>
    <property type="molecule type" value="Genomic_DNA"/>
</dbReference>
<dbReference type="InterPro" id="IPR011006">
    <property type="entry name" value="CheY-like_superfamily"/>
</dbReference>
<dbReference type="InterPro" id="IPR039420">
    <property type="entry name" value="WalR-like"/>
</dbReference>
<protein>
    <submittedName>
        <fullName evidence="8">Response regulator receiver protein</fullName>
    </submittedName>
</protein>
<gene>
    <name evidence="8" type="ordered locus">Tter_0789</name>
</gene>
<evidence type="ECO:0000259" key="7">
    <source>
        <dbReference type="PROSITE" id="PS50110"/>
    </source>
</evidence>
<dbReference type="InterPro" id="IPR043128">
    <property type="entry name" value="Rev_trsase/Diguanyl_cyclase"/>
</dbReference>
<dbReference type="Pfam" id="PF00990">
    <property type="entry name" value="GGDEF"/>
    <property type="match status" value="1"/>
</dbReference>
<dbReference type="STRING" id="525904.Tter_0789"/>
<dbReference type="SMART" id="SM00448">
    <property type="entry name" value="REC"/>
    <property type="match status" value="1"/>
</dbReference>
<organism evidence="8 9">
    <name type="scientific">Thermobaculum terrenum (strain ATCC BAA-798 / CCMEE 7001 / YNP1)</name>
    <dbReference type="NCBI Taxonomy" id="525904"/>
    <lineage>
        <taxon>Bacteria</taxon>
        <taxon>Bacillati</taxon>
        <taxon>Chloroflexota</taxon>
        <taxon>Chloroflexia</taxon>
        <taxon>Candidatus Thermobaculales</taxon>
        <taxon>Candidatus Thermobaculaceae</taxon>
        <taxon>Thermobaculum</taxon>
    </lineage>
</organism>
<evidence type="ECO:0000313" key="9">
    <source>
        <dbReference type="Proteomes" id="UP000000323"/>
    </source>
</evidence>
<dbReference type="HOGENOM" id="CLU_000445_11_7_0"/>
<evidence type="ECO:0000256" key="5">
    <source>
        <dbReference type="ARBA" id="ARBA00023163"/>
    </source>
</evidence>
<dbReference type="GO" id="GO:0000976">
    <property type="term" value="F:transcription cis-regulatory region binding"/>
    <property type="evidence" value="ECO:0007669"/>
    <property type="project" value="TreeGrafter"/>
</dbReference>
<evidence type="ECO:0000256" key="4">
    <source>
        <dbReference type="ARBA" id="ARBA00023125"/>
    </source>
</evidence>
<dbReference type="OrthoDB" id="3197131at2"/>
<dbReference type="PANTHER" id="PTHR48111:SF1">
    <property type="entry name" value="TWO-COMPONENT RESPONSE REGULATOR ORR33"/>
    <property type="match status" value="1"/>
</dbReference>
<dbReference type="KEGG" id="ttr:Tter_0789"/>
<dbReference type="GO" id="GO:0006355">
    <property type="term" value="P:regulation of DNA-templated transcription"/>
    <property type="evidence" value="ECO:0007669"/>
    <property type="project" value="TreeGrafter"/>
</dbReference>
<dbReference type="InterPro" id="IPR000160">
    <property type="entry name" value="GGDEF_dom"/>
</dbReference>
<dbReference type="eggNOG" id="COG0745">
    <property type="taxonomic scope" value="Bacteria"/>
</dbReference>
<dbReference type="PANTHER" id="PTHR48111">
    <property type="entry name" value="REGULATOR OF RPOS"/>
    <property type="match status" value="1"/>
</dbReference>
<dbReference type="InterPro" id="IPR029787">
    <property type="entry name" value="Nucleotide_cyclase"/>
</dbReference>
<dbReference type="GO" id="GO:0000156">
    <property type="term" value="F:phosphorelay response regulator activity"/>
    <property type="evidence" value="ECO:0007669"/>
    <property type="project" value="TreeGrafter"/>
</dbReference>
<keyword evidence="2" id="KW-0902">Two-component regulatory system</keyword>
<accession>D1CFK0</accession>
<keyword evidence="3" id="KW-0805">Transcription regulation</keyword>
<dbReference type="RefSeq" id="WP_012874741.1">
    <property type="nucleotide sequence ID" value="NC_013525.1"/>
</dbReference>
<dbReference type="PROSITE" id="PS50110">
    <property type="entry name" value="RESPONSE_REGULATORY"/>
    <property type="match status" value="1"/>
</dbReference>
<dbReference type="Gene3D" id="3.40.50.2300">
    <property type="match status" value="1"/>
</dbReference>